<dbReference type="EMBL" id="WBUI01000016">
    <property type="protein sequence ID" value="KAB2931014.1"/>
    <property type="molecule type" value="Genomic_DNA"/>
</dbReference>
<feature type="domain" description="Bacterial bifunctional deaminase-reductase C-terminal" evidence="1">
    <location>
        <begin position="3"/>
        <end position="177"/>
    </location>
</feature>
<dbReference type="InterPro" id="IPR002734">
    <property type="entry name" value="RibDG_C"/>
</dbReference>
<sequence>MRKLRAYNFLSLDGYYTSKDGDTSWHVHDAEEAAYAAESLSVRDVLVFGRKTYEMMASFWPTEMAMKQMPNVARGMNDSAKIVFSKTMPSAAWQHTTVLTDLIADMKRLKQEDGADMTVLGSGSVIAQLAAARLIDEYQFMIDPVVLGAGRSPFQGLPEVQRLRLTESRQFSSGVVLLSYQST</sequence>
<dbReference type="Proteomes" id="UP000460298">
    <property type="component" value="Unassembled WGS sequence"/>
</dbReference>
<accession>A0A833LWI9</accession>
<reference evidence="2 3" key="1">
    <citation type="submission" date="2019-10" db="EMBL/GenBank/DDBJ databases">
        <title>Extracellular Electron Transfer in a Candidatus Methanoperedens spp. Enrichment Culture.</title>
        <authorList>
            <person name="Berger S."/>
            <person name="Rangel Shaw D."/>
            <person name="Berben T."/>
            <person name="In 'T Zandt M."/>
            <person name="Frank J."/>
            <person name="Reimann J."/>
            <person name="Jetten M.S.M."/>
            <person name="Welte C.U."/>
        </authorList>
    </citation>
    <scope>NUCLEOTIDE SEQUENCE [LARGE SCALE GENOMIC DNA]</scope>
    <source>
        <strain evidence="2">SB12</strain>
    </source>
</reference>
<dbReference type="InterPro" id="IPR050765">
    <property type="entry name" value="Riboflavin_Biosynth_HTPR"/>
</dbReference>
<dbReference type="Gene3D" id="3.40.430.10">
    <property type="entry name" value="Dihydrofolate Reductase, subunit A"/>
    <property type="match status" value="1"/>
</dbReference>
<proteinExistence type="predicted"/>
<name>A0A833LWI9_9LEPT</name>
<dbReference type="PANTHER" id="PTHR38011:SF11">
    <property type="entry name" value="2,5-DIAMINO-6-RIBOSYLAMINO-4(3H)-PYRIMIDINONE 5'-PHOSPHATE REDUCTASE"/>
    <property type="match status" value="1"/>
</dbReference>
<evidence type="ECO:0000259" key="1">
    <source>
        <dbReference type="Pfam" id="PF01872"/>
    </source>
</evidence>
<gene>
    <name evidence="2" type="ORF">F9K24_15075</name>
</gene>
<dbReference type="GO" id="GO:0008703">
    <property type="term" value="F:5-amino-6-(5-phosphoribosylamino)uracil reductase activity"/>
    <property type="evidence" value="ECO:0007669"/>
    <property type="project" value="InterPro"/>
</dbReference>
<dbReference type="GO" id="GO:0009231">
    <property type="term" value="P:riboflavin biosynthetic process"/>
    <property type="evidence" value="ECO:0007669"/>
    <property type="project" value="InterPro"/>
</dbReference>
<evidence type="ECO:0000313" key="3">
    <source>
        <dbReference type="Proteomes" id="UP000460298"/>
    </source>
</evidence>
<protein>
    <submittedName>
        <fullName evidence="2">Dihydrofolate reductase family protein</fullName>
    </submittedName>
</protein>
<dbReference type="AlphaFoldDB" id="A0A833LWI9"/>
<dbReference type="Pfam" id="PF01872">
    <property type="entry name" value="RibD_C"/>
    <property type="match status" value="1"/>
</dbReference>
<dbReference type="PANTHER" id="PTHR38011">
    <property type="entry name" value="DIHYDROFOLATE REDUCTASE FAMILY PROTEIN (AFU_ORTHOLOGUE AFUA_8G06820)"/>
    <property type="match status" value="1"/>
</dbReference>
<dbReference type="InterPro" id="IPR024072">
    <property type="entry name" value="DHFR-like_dom_sf"/>
</dbReference>
<evidence type="ECO:0000313" key="2">
    <source>
        <dbReference type="EMBL" id="KAB2931014.1"/>
    </source>
</evidence>
<dbReference type="SUPFAM" id="SSF53597">
    <property type="entry name" value="Dihydrofolate reductase-like"/>
    <property type="match status" value="1"/>
</dbReference>
<organism evidence="2 3">
    <name type="scientific">Leptonema illini</name>
    <dbReference type="NCBI Taxonomy" id="183"/>
    <lineage>
        <taxon>Bacteria</taxon>
        <taxon>Pseudomonadati</taxon>
        <taxon>Spirochaetota</taxon>
        <taxon>Spirochaetia</taxon>
        <taxon>Leptospirales</taxon>
        <taxon>Leptospiraceae</taxon>
        <taxon>Leptonema</taxon>
    </lineage>
</organism>
<comment type="caution">
    <text evidence="2">The sequence shown here is derived from an EMBL/GenBank/DDBJ whole genome shotgun (WGS) entry which is preliminary data.</text>
</comment>